<feature type="domain" description="OmpA-like" evidence="4">
    <location>
        <begin position="99"/>
        <end position="225"/>
    </location>
</feature>
<dbReference type="InterPro" id="IPR036737">
    <property type="entry name" value="OmpA-like_sf"/>
</dbReference>
<dbReference type="CDD" id="cd07185">
    <property type="entry name" value="OmpA_C-like"/>
    <property type="match status" value="1"/>
</dbReference>
<dbReference type="RefSeq" id="WP_322465532.1">
    <property type="nucleotide sequence ID" value="NZ_JAXOJX010000015.1"/>
</dbReference>
<organism evidence="5 6">
    <name type="scientific">Azohydromonas lata</name>
    <dbReference type="NCBI Taxonomy" id="45677"/>
    <lineage>
        <taxon>Bacteria</taxon>
        <taxon>Pseudomonadati</taxon>
        <taxon>Pseudomonadota</taxon>
        <taxon>Betaproteobacteria</taxon>
        <taxon>Burkholderiales</taxon>
        <taxon>Sphaerotilaceae</taxon>
        <taxon>Azohydromonas</taxon>
    </lineage>
</organism>
<dbReference type="PANTHER" id="PTHR30329:SF21">
    <property type="entry name" value="LIPOPROTEIN YIAD-RELATED"/>
    <property type="match status" value="1"/>
</dbReference>
<evidence type="ECO:0000313" key="5">
    <source>
        <dbReference type="EMBL" id="MDZ5457136.1"/>
    </source>
</evidence>
<dbReference type="Proteomes" id="UP001293718">
    <property type="component" value="Unassembled WGS sequence"/>
</dbReference>
<evidence type="ECO:0000256" key="3">
    <source>
        <dbReference type="SAM" id="SignalP"/>
    </source>
</evidence>
<evidence type="ECO:0000256" key="1">
    <source>
        <dbReference type="PROSITE-ProRule" id="PRU00473"/>
    </source>
</evidence>
<feature type="region of interest" description="Disordered" evidence="2">
    <location>
        <begin position="190"/>
        <end position="209"/>
    </location>
</feature>
<dbReference type="EMBL" id="JAXOJX010000015">
    <property type="protein sequence ID" value="MDZ5457136.1"/>
    <property type="molecule type" value="Genomic_DNA"/>
</dbReference>
<dbReference type="PROSITE" id="PS51257">
    <property type="entry name" value="PROKAR_LIPOPROTEIN"/>
    <property type="match status" value="1"/>
</dbReference>
<dbReference type="InterPro" id="IPR006665">
    <property type="entry name" value="OmpA-like"/>
</dbReference>
<gene>
    <name evidence="5" type="ORF">SM757_11195</name>
</gene>
<feature type="signal peptide" evidence="3">
    <location>
        <begin position="1"/>
        <end position="28"/>
    </location>
</feature>
<proteinExistence type="predicted"/>
<feature type="chain" id="PRO_5046197151" evidence="3">
    <location>
        <begin position="29"/>
        <end position="1422"/>
    </location>
</feature>
<comment type="caution">
    <text evidence="5">The sequence shown here is derived from an EMBL/GenBank/DDBJ whole genome shotgun (WGS) entry which is preliminary data.</text>
</comment>
<evidence type="ECO:0000259" key="4">
    <source>
        <dbReference type="PROSITE" id="PS51123"/>
    </source>
</evidence>
<dbReference type="Gene3D" id="3.30.1330.60">
    <property type="entry name" value="OmpA-like domain"/>
    <property type="match status" value="1"/>
</dbReference>
<keyword evidence="6" id="KW-1185">Reference proteome</keyword>
<dbReference type="PANTHER" id="PTHR30329">
    <property type="entry name" value="STATOR ELEMENT OF FLAGELLAR MOTOR COMPLEX"/>
    <property type="match status" value="1"/>
</dbReference>
<dbReference type="PROSITE" id="PS51123">
    <property type="entry name" value="OMPA_2"/>
    <property type="match status" value="1"/>
</dbReference>
<keyword evidence="3" id="KW-0732">Signal</keyword>
<sequence>MTSVLLRRAALPLAVAGACLAMGLAAQAAQGGPSEASCDAQERGRFSDRCAADPRAREIDGVDHLPATAERELPKLTVLLGDERAPRVERIERSATEPGAAVTRSDRHTPRFASGEDALAEGDRARLDAVVAQVRGRAGLRFEIVGHTDPQPIAPALRARFPDNQALGLARAQRVGRYLVQQLGLDDGAFQATSRGPDEPAAAPAADRANWPTNRRVEVRVYWQEQAPPRTVALPAEEKRVDPTVCAALTPADPADVPVRITVDGQPLENAGMSSADHQRCTDVRLEHDRLRLQYDGLSAQRRLNATAWPAAAVPGQTVSFAGYSNYRLYLVRAELRIFRADGAMQPQLLETVPLDAALRAQWRVPAELAELAGATAAQPRLFYRLRVYDRAGRFDETDDIVLGLAERRRAQDEESPAALAKRLMEAYGSSRLAVANIAVRGGTVTASGQGIAKDQRVRALGFEVPVDDNGRFALQELVPRQVSSGEIAVIDADGREQVYRRVFELPKQDFFLVGQADLTLGRNHISGPTALVAADKNRYQNDVWSEGRIAFYGKGQLDERWTLTASVDTEERALKDMLRNLDRKDPASLFRRIDPVDSWGTFGDDSTTVEDAPTQGRMYVRVDDGRSHALWGNYKLTLGQDTTLSQVNRGLYGLHARHVGDETTAFGDARLRVDLYAAEPGTLAAREEFRGTGGSLYYLRHQDVSRGAEKAYVEIRDRDSGMVLQRRALIPGSDYEVDYLQGRLLLTSPLASTADASALLATLSGYAGQPVYLVVDYEYLAASSASLDTLATGGRVAWWASEGVRLGVTASRQRQTGGDQRLAGVDLLLRKSELSYVKAEAARSDGPGTLTLQSLDGGFNFGGAALGEGVAANAWRVEGQAELSEFELADHGRVAAYAQQRGAGFSAPGQLATNETRQAGASATFPVGEATEVRLKADHKDEVHGYNTDAAEAHAARRLDEHWSVSAGLRVDRKGTDAVNTSPLLPTTGVVLGERTDAVARLEHDSGEGWGLYGFVQKTLNRSGTRQENDRVGLGGRYQVSDRLALRGEVSAGDGGAGGKAGADFQYDDRTNLYMTYARDTGRTDETLNARGAALVGGVKSRVTDHLNVYSEQRQSSGVQSGLVSAYGLQWAVDDRWTLGASAEQGRIEYENAGALKREALGLTVGYVHDGLRWAGGAETRHDASALETRRSWLLKNSASLQDGPDGRWLGRLNWADSNSSSGALAGAKYTEAVLGYAWRPVANDRLNLLFKYTWLYDLSSPGQLAAGQSGSGLTGTTVAGTLPVVSGTGVDFQQRSQVLAVDAMLDLNARWSVGGKLARRVGELRPSRDDSAAWFKSTADLAVVRVDWKLVRQWDWLLELRSLRAAELSERKSGLLTAAYYHVNENVKVGLGYNFTDFSDNLTDLSYRSRGLFLNVLGKF</sequence>
<reference evidence="5 6" key="1">
    <citation type="submission" date="2023-11" db="EMBL/GenBank/DDBJ databases">
        <title>Draft genome of Azohydromonas lata strain H1 (DSM1123), a polyhydroxyalkanoate producer.</title>
        <authorList>
            <person name="Traversa D."/>
            <person name="D'Addabbo P."/>
            <person name="Pazzani C."/>
            <person name="Manzari C."/>
            <person name="Chiara M."/>
            <person name="Scrascia M."/>
        </authorList>
    </citation>
    <scope>NUCLEOTIDE SEQUENCE [LARGE SCALE GENOMIC DNA]</scope>
    <source>
        <strain evidence="5 6">H1</strain>
    </source>
</reference>
<protein>
    <submittedName>
        <fullName evidence="5">OmpA family protein</fullName>
    </submittedName>
</protein>
<name>A0ABU5IDF3_9BURK</name>
<dbReference type="Pfam" id="PF00691">
    <property type="entry name" value="OmpA"/>
    <property type="match status" value="1"/>
</dbReference>
<keyword evidence="1" id="KW-0472">Membrane</keyword>
<accession>A0ABU5IDF3</accession>
<dbReference type="InterPro" id="IPR050330">
    <property type="entry name" value="Bact_OuterMem_StrucFunc"/>
</dbReference>
<dbReference type="SUPFAM" id="SSF103088">
    <property type="entry name" value="OmpA-like"/>
    <property type="match status" value="1"/>
</dbReference>
<evidence type="ECO:0000256" key="2">
    <source>
        <dbReference type="SAM" id="MobiDB-lite"/>
    </source>
</evidence>
<evidence type="ECO:0000313" key="6">
    <source>
        <dbReference type="Proteomes" id="UP001293718"/>
    </source>
</evidence>